<dbReference type="PATRIC" id="fig|93466.3.peg.1815"/>
<keyword evidence="1" id="KW-1133">Transmembrane helix</keyword>
<sequence>MKTGTKLFVIFLISGIVVTLSLSWIIEFYKYQKRLVPLDKVERLFDNAVRTIKETYPSEDREEIARKVLGEYYKYKSNRKKILPIDVFKVIQPALSVVNDQNFRLYPPTEPVYSVLPFTVTVVDGRVIVSSSAVKDIIAGDEVLEINGRKISELIDLLLPYTSGENYSVREQQLSSLIQLIPELVDKKKDRIGIFYRQKEYNIKVMSDGAEKTVVVKTMTAMSYTRESVQFPALPTRRPFEFYKEGNIGVFKFGTFSLSGTIYNTYREFLTNTLVYNKDMKVVLVDLRGVASRDFTIFKELFEHFVDERTSVERWISIVNTAYNISVLNKYGVDFEKTTNELLRIKFFHTFEPREPVIKADVWILFDRYTSNAALDFIYTFKKLRKDRTIGEPTLMKINHTTEVDYKFDDSAKTSFMFPTAVISEDTQRDVVLEPDYEIELSTEERINYVKGIEDVMLNKALEIIKERTIKR</sequence>
<dbReference type="AlphaFoldDB" id="A0A172T4P0"/>
<reference evidence="2 3" key="1">
    <citation type="submission" date="2014-08" db="EMBL/GenBank/DDBJ databases">
        <title>Fervidobacterium pennivorans DYC genome.</title>
        <authorList>
            <person name="Wushke S."/>
        </authorList>
    </citation>
    <scope>NUCLEOTIDE SEQUENCE [LARGE SCALE GENOMIC DNA]</scope>
    <source>
        <strain evidence="2 3">DYC</strain>
    </source>
</reference>
<proteinExistence type="predicted"/>
<dbReference type="OrthoDB" id="44971at2"/>
<evidence type="ECO:0000313" key="3">
    <source>
        <dbReference type="Proteomes" id="UP000077096"/>
    </source>
</evidence>
<evidence type="ECO:0000313" key="2">
    <source>
        <dbReference type="EMBL" id="ANE41989.1"/>
    </source>
</evidence>
<evidence type="ECO:0000256" key="1">
    <source>
        <dbReference type="SAM" id="Phobius"/>
    </source>
</evidence>
<dbReference type="Gene3D" id="3.90.226.10">
    <property type="entry name" value="2-enoyl-CoA Hydratase, Chain A, domain 1"/>
    <property type="match status" value="1"/>
</dbReference>
<gene>
    <name evidence="2" type="ORF">JM64_08630</name>
</gene>
<organism evidence="2 3">
    <name type="scientific">Fervidobacterium pennivorans</name>
    <dbReference type="NCBI Taxonomy" id="93466"/>
    <lineage>
        <taxon>Bacteria</taxon>
        <taxon>Thermotogati</taxon>
        <taxon>Thermotogota</taxon>
        <taxon>Thermotogae</taxon>
        <taxon>Thermotogales</taxon>
        <taxon>Fervidobacteriaceae</taxon>
        <taxon>Fervidobacterium</taxon>
    </lineage>
</organism>
<protein>
    <submittedName>
        <fullName evidence="2">Uncharacterized protein</fullName>
    </submittedName>
</protein>
<dbReference type="InterPro" id="IPR029045">
    <property type="entry name" value="ClpP/crotonase-like_dom_sf"/>
</dbReference>
<dbReference type="KEGG" id="fng:JM64_08630"/>
<keyword evidence="1" id="KW-0472">Membrane</keyword>
<accession>A0A172T4P0</accession>
<name>A0A172T4P0_FERPE</name>
<dbReference type="SUPFAM" id="SSF52096">
    <property type="entry name" value="ClpP/crotonase"/>
    <property type="match status" value="1"/>
</dbReference>
<keyword evidence="1" id="KW-0812">Transmembrane</keyword>
<dbReference type="Proteomes" id="UP000077096">
    <property type="component" value="Chromosome"/>
</dbReference>
<dbReference type="EMBL" id="CP011393">
    <property type="protein sequence ID" value="ANE41989.1"/>
    <property type="molecule type" value="Genomic_DNA"/>
</dbReference>
<feature type="transmembrane region" description="Helical" evidence="1">
    <location>
        <begin position="7"/>
        <end position="26"/>
    </location>
</feature>